<dbReference type="Proteomes" id="UP000294613">
    <property type="component" value="Unassembled WGS sequence"/>
</dbReference>
<sequence>MITDIFMILLLLICFGSMKLLADWCEKQVGTAKERKKEKYYHVEEK</sequence>
<evidence type="ECO:0000313" key="4">
    <source>
        <dbReference type="Proteomes" id="UP000702954"/>
    </source>
</evidence>
<gene>
    <name evidence="2" type="ORF">EDD74_11824</name>
    <name evidence="1" type="ORF">FAEUMB_09340</name>
</gene>
<proteinExistence type="predicted"/>
<dbReference type="AlphaFoldDB" id="A0A4V2UPN9"/>
<reference evidence="1 4" key="1">
    <citation type="journal article" date="2018" name="Int. J. Syst. Evol. Microbiol.">
        <title>Draft Genome Sequence of Faecalimonas umbilicata JCM 30896T, an Acetate-Producing Bacterium Isolated from Human Feces.</title>
        <authorList>
            <person name="Sakamoto M."/>
            <person name="Ikeyama N."/>
            <person name="Yuki M."/>
            <person name="Ohkuma M."/>
        </authorList>
    </citation>
    <scope>NUCLEOTIDE SEQUENCE [LARGE SCALE GENOMIC DNA]</scope>
    <source>
        <strain evidence="1 4">EGH7</strain>
    </source>
</reference>
<comment type="caution">
    <text evidence="2">The sequence shown here is derived from an EMBL/GenBank/DDBJ whole genome shotgun (WGS) entry which is preliminary data.</text>
</comment>
<dbReference type="EMBL" id="SLZV01000018">
    <property type="protein sequence ID" value="TCS66690.1"/>
    <property type="molecule type" value="Genomic_DNA"/>
</dbReference>
<dbReference type="GeneID" id="97507547"/>
<name>A0A4V2UPN9_9FIRM</name>
<organism evidence="2 3">
    <name type="scientific">Faecalimonas umbilicata</name>
    <dbReference type="NCBI Taxonomy" id="1912855"/>
    <lineage>
        <taxon>Bacteria</taxon>
        <taxon>Bacillati</taxon>
        <taxon>Bacillota</taxon>
        <taxon>Clostridia</taxon>
        <taxon>Lachnospirales</taxon>
        <taxon>Lachnospiraceae</taxon>
        <taxon>Faecalimonas</taxon>
    </lineage>
</organism>
<accession>A0A4V2UPN9</accession>
<dbReference type="EMBL" id="BHEO01000002">
    <property type="protein sequence ID" value="GBU04393.1"/>
    <property type="molecule type" value="Genomic_DNA"/>
</dbReference>
<evidence type="ECO:0000313" key="3">
    <source>
        <dbReference type="Proteomes" id="UP000294613"/>
    </source>
</evidence>
<keyword evidence="4" id="KW-1185">Reference proteome</keyword>
<evidence type="ECO:0000313" key="1">
    <source>
        <dbReference type="EMBL" id="GBU04393.1"/>
    </source>
</evidence>
<dbReference type="RefSeq" id="WP_016438366.1">
    <property type="nucleotide sequence ID" value="NZ_AP031411.1"/>
</dbReference>
<protein>
    <submittedName>
        <fullName evidence="2">Uncharacterized protein</fullName>
    </submittedName>
</protein>
<reference evidence="2 3" key="2">
    <citation type="submission" date="2019-03" db="EMBL/GenBank/DDBJ databases">
        <title>Genomic Encyclopedia of Type Strains, Phase IV (KMG-IV): sequencing the most valuable type-strain genomes for metagenomic binning, comparative biology and taxonomic classification.</title>
        <authorList>
            <person name="Goeker M."/>
        </authorList>
    </citation>
    <scope>NUCLEOTIDE SEQUENCE [LARGE SCALE GENOMIC DNA]</scope>
    <source>
        <strain evidence="2 3">DSM 103426</strain>
    </source>
</reference>
<evidence type="ECO:0000313" key="2">
    <source>
        <dbReference type="EMBL" id="TCS66690.1"/>
    </source>
</evidence>
<dbReference type="Proteomes" id="UP000702954">
    <property type="component" value="Unassembled WGS sequence"/>
</dbReference>